<dbReference type="GO" id="GO:0003677">
    <property type="term" value="F:DNA binding"/>
    <property type="evidence" value="ECO:0007669"/>
    <property type="project" value="InterPro"/>
</dbReference>
<accession>A0A0F8YCE6</accession>
<comment type="caution">
    <text evidence="3">The sequence shown here is derived from an EMBL/GenBank/DDBJ whole genome shotgun (WGS) entry which is preliminary data.</text>
</comment>
<dbReference type="Pfam" id="PF00476">
    <property type="entry name" value="DNA_pol_A"/>
    <property type="match status" value="1"/>
</dbReference>
<evidence type="ECO:0000313" key="3">
    <source>
        <dbReference type="EMBL" id="KKK51824.1"/>
    </source>
</evidence>
<protein>
    <submittedName>
        <fullName evidence="3">Uncharacterized protein</fullName>
    </submittedName>
</protein>
<dbReference type="InterPro" id="IPR002562">
    <property type="entry name" value="3'-5'_exonuclease_dom"/>
</dbReference>
<feature type="non-terminal residue" evidence="3">
    <location>
        <position position="330"/>
    </location>
</feature>
<name>A0A0F8YCE6_9ZZZZ</name>
<dbReference type="SUPFAM" id="SSF53098">
    <property type="entry name" value="Ribonuclease H-like"/>
    <property type="match status" value="1"/>
</dbReference>
<feature type="domain" description="DNA-directed DNA polymerase family A palm" evidence="1">
    <location>
        <begin position="237"/>
        <end position="330"/>
    </location>
</feature>
<dbReference type="GO" id="GO:0003887">
    <property type="term" value="F:DNA-directed DNA polymerase activity"/>
    <property type="evidence" value="ECO:0007669"/>
    <property type="project" value="InterPro"/>
</dbReference>
<dbReference type="EMBL" id="LAZR01067319">
    <property type="protein sequence ID" value="KKK51824.1"/>
    <property type="molecule type" value="Genomic_DNA"/>
</dbReference>
<dbReference type="AlphaFoldDB" id="A0A0F8YCE6"/>
<proteinExistence type="predicted"/>
<gene>
    <name evidence="3" type="ORF">LCGC14_3111090</name>
</gene>
<sequence length="330" mass="37882">MRKPKIHLDTLPPKLPAGEPVGIDIEGFGMTKGRLHRPTGHFACLQIATEKDVWVITDHKQIGKALRLIKKGQWILHHAQFDLRHLRRWGRLSQLLEQPPERLWDTMLVDQLLWGGYYPSSVGFGLDDLARRYMDIPLDKEIREDFETAEGLTQKLIEYSALDPWITLHCKHKQQSELDNGHPAAEGFDYLWNKVEGPMVYVNLDRKGAMFNGKLWEKIAIEWKVKQTELSESVNYNPGSHVQVKAALAAEGVHVRNVQAGTMEELIGRNGGEIAQTRLDYMHAQKRYSTYGLQWLKFIEADGRIYSDTHQIGTETGREAWSKPNLQQMP</sequence>
<dbReference type="InterPro" id="IPR001098">
    <property type="entry name" value="DNA-dir_DNA_pol_A_palm_dom"/>
</dbReference>
<dbReference type="InterPro" id="IPR036397">
    <property type="entry name" value="RNaseH_sf"/>
</dbReference>
<dbReference type="InterPro" id="IPR043502">
    <property type="entry name" value="DNA/RNA_pol_sf"/>
</dbReference>
<reference evidence="3" key="1">
    <citation type="journal article" date="2015" name="Nature">
        <title>Complex archaea that bridge the gap between prokaryotes and eukaryotes.</title>
        <authorList>
            <person name="Spang A."/>
            <person name="Saw J.H."/>
            <person name="Jorgensen S.L."/>
            <person name="Zaremba-Niedzwiedzka K."/>
            <person name="Martijn J."/>
            <person name="Lind A.E."/>
            <person name="van Eijk R."/>
            <person name="Schleper C."/>
            <person name="Guy L."/>
            <person name="Ettema T.J."/>
        </authorList>
    </citation>
    <scope>NUCLEOTIDE SEQUENCE</scope>
</reference>
<dbReference type="Pfam" id="PF01612">
    <property type="entry name" value="DNA_pol_A_exo1"/>
    <property type="match status" value="1"/>
</dbReference>
<dbReference type="SUPFAM" id="SSF56672">
    <property type="entry name" value="DNA/RNA polymerases"/>
    <property type="match status" value="1"/>
</dbReference>
<dbReference type="GO" id="GO:0008408">
    <property type="term" value="F:3'-5' exonuclease activity"/>
    <property type="evidence" value="ECO:0007669"/>
    <property type="project" value="InterPro"/>
</dbReference>
<evidence type="ECO:0000259" key="1">
    <source>
        <dbReference type="Pfam" id="PF00476"/>
    </source>
</evidence>
<feature type="domain" description="3'-5' exonuclease" evidence="2">
    <location>
        <begin position="15"/>
        <end position="178"/>
    </location>
</feature>
<organism evidence="3">
    <name type="scientific">marine sediment metagenome</name>
    <dbReference type="NCBI Taxonomy" id="412755"/>
    <lineage>
        <taxon>unclassified sequences</taxon>
        <taxon>metagenomes</taxon>
        <taxon>ecological metagenomes</taxon>
    </lineage>
</organism>
<dbReference type="GO" id="GO:0006260">
    <property type="term" value="P:DNA replication"/>
    <property type="evidence" value="ECO:0007669"/>
    <property type="project" value="InterPro"/>
</dbReference>
<dbReference type="InterPro" id="IPR012337">
    <property type="entry name" value="RNaseH-like_sf"/>
</dbReference>
<evidence type="ECO:0000259" key="2">
    <source>
        <dbReference type="Pfam" id="PF01612"/>
    </source>
</evidence>
<dbReference type="Gene3D" id="3.30.420.10">
    <property type="entry name" value="Ribonuclease H-like superfamily/Ribonuclease H"/>
    <property type="match status" value="1"/>
</dbReference>